<name>A0A931C3Y4_9ACTN</name>
<comment type="caution">
    <text evidence="2">The sequence shown here is derived from an EMBL/GenBank/DDBJ whole genome shotgun (WGS) entry which is preliminary data.</text>
</comment>
<evidence type="ECO:0000313" key="3">
    <source>
        <dbReference type="Proteomes" id="UP000598146"/>
    </source>
</evidence>
<dbReference type="RefSeq" id="WP_196413570.1">
    <property type="nucleotide sequence ID" value="NZ_JADQTO010000004.1"/>
</dbReference>
<gene>
    <name evidence="2" type="ORF">I4J89_09870</name>
</gene>
<dbReference type="AlphaFoldDB" id="A0A931C3Y4"/>
<feature type="compositionally biased region" description="Polar residues" evidence="1">
    <location>
        <begin position="20"/>
        <end position="43"/>
    </location>
</feature>
<proteinExistence type="predicted"/>
<sequence>MSRRGNEAPTPTTPAPKPTNRSNHVWGNTGDTATLRTTTNNPIDTCRWTTPGRGHTTC</sequence>
<evidence type="ECO:0000313" key="2">
    <source>
        <dbReference type="EMBL" id="MBG0561769.1"/>
    </source>
</evidence>
<feature type="region of interest" description="Disordered" evidence="1">
    <location>
        <begin position="1"/>
        <end position="58"/>
    </location>
</feature>
<dbReference type="EMBL" id="JADQTO010000004">
    <property type="protein sequence ID" value="MBG0561769.1"/>
    <property type="molecule type" value="Genomic_DNA"/>
</dbReference>
<dbReference type="Proteomes" id="UP000598146">
    <property type="component" value="Unassembled WGS sequence"/>
</dbReference>
<organism evidence="2 3">
    <name type="scientific">Actinoplanes aureus</name>
    <dbReference type="NCBI Taxonomy" id="2792083"/>
    <lineage>
        <taxon>Bacteria</taxon>
        <taxon>Bacillati</taxon>
        <taxon>Actinomycetota</taxon>
        <taxon>Actinomycetes</taxon>
        <taxon>Micromonosporales</taxon>
        <taxon>Micromonosporaceae</taxon>
        <taxon>Actinoplanes</taxon>
    </lineage>
</organism>
<reference evidence="2" key="1">
    <citation type="submission" date="2020-11" db="EMBL/GenBank/DDBJ databases">
        <title>Isolation and identification of active actinomycetes.</title>
        <authorList>
            <person name="Sun X."/>
        </authorList>
    </citation>
    <scope>NUCLEOTIDE SEQUENCE</scope>
    <source>
        <strain evidence="2">NEAU-A11</strain>
    </source>
</reference>
<evidence type="ECO:0000256" key="1">
    <source>
        <dbReference type="SAM" id="MobiDB-lite"/>
    </source>
</evidence>
<protein>
    <submittedName>
        <fullName evidence="2">Uncharacterized protein</fullName>
    </submittedName>
</protein>
<accession>A0A931C3Y4</accession>
<keyword evidence="3" id="KW-1185">Reference proteome</keyword>